<name>A0ABT6L7H9_9MYCO</name>
<evidence type="ECO:0000313" key="4">
    <source>
        <dbReference type="Proteomes" id="UP001160130"/>
    </source>
</evidence>
<comment type="caution">
    <text evidence="3">The sequence shown here is derived from an EMBL/GenBank/DDBJ whole genome shotgun (WGS) entry which is preliminary data.</text>
</comment>
<dbReference type="Pfam" id="PF10738">
    <property type="entry name" value="Lpp-LpqN"/>
    <property type="match status" value="1"/>
</dbReference>
<reference evidence="3 4" key="1">
    <citation type="submission" date="2023-04" db="EMBL/GenBank/DDBJ databases">
        <title>Forest soil microbial communities from Buena Vista Peninsula, Colon Province, Panama.</title>
        <authorList>
            <person name="Bouskill N."/>
        </authorList>
    </citation>
    <scope>NUCLEOTIDE SEQUENCE [LARGE SCALE GENOMIC DNA]</scope>
    <source>
        <strain evidence="3 4">AC80</strain>
    </source>
</reference>
<proteinExistence type="predicted"/>
<dbReference type="RefSeq" id="WP_280835477.1">
    <property type="nucleotide sequence ID" value="NZ_JARXVE010000013.1"/>
</dbReference>
<gene>
    <name evidence="3" type="ORF">M2272_005575</name>
</gene>
<organism evidence="3 4">
    <name type="scientific">Mycolicibacterium frederiksbergense</name>
    <dbReference type="NCBI Taxonomy" id="117567"/>
    <lineage>
        <taxon>Bacteria</taxon>
        <taxon>Bacillati</taxon>
        <taxon>Actinomycetota</taxon>
        <taxon>Actinomycetes</taxon>
        <taxon>Mycobacteriales</taxon>
        <taxon>Mycobacteriaceae</taxon>
        <taxon>Mycolicibacterium</taxon>
    </lineage>
</organism>
<keyword evidence="4" id="KW-1185">Reference proteome</keyword>
<protein>
    <recommendedName>
        <fullName evidence="5">Lipoprotein LpqT</fullName>
    </recommendedName>
</protein>
<sequence>MKRPGAVAAVPAVLAALLTGCGAETPDYQSIWTTSSTTPTASDAARPVPLWQFLEDSGVVGQPVAPEKIPSLTVSMPSPAGWHPYSNPNLAPGTRMIAKGDTYPTAMLLAFVLHGDFDVAQALKDHGFADAQLSENFKQLNASNKDWKGFPSAMIEGSYDLNGRRMQSYNRLVVATDGLQPPQRYLIQLTVTTYADEAAAQGPDIESIIAGFNVAKK</sequence>
<evidence type="ECO:0008006" key="5">
    <source>
        <dbReference type="Google" id="ProtNLM"/>
    </source>
</evidence>
<evidence type="ECO:0000256" key="1">
    <source>
        <dbReference type="ARBA" id="ARBA00022729"/>
    </source>
</evidence>
<dbReference type="Proteomes" id="UP001160130">
    <property type="component" value="Unassembled WGS sequence"/>
</dbReference>
<accession>A0ABT6L7H9</accession>
<dbReference type="EMBL" id="JARXVE010000013">
    <property type="protein sequence ID" value="MDH6198911.1"/>
    <property type="molecule type" value="Genomic_DNA"/>
</dbReference>
<feature type="chain" id="PRO_5045289487" description="Lipoprotein LpqT" evidence="2">
    <location>
        <begin position="24"/>
        <end position="217"/>
    </location>
</feature>
<dbReference type="PROSITE" id="PS51257">
    <property type="entry name" value="PROKAR_LIPOPROTEIN"/>
    <property type="match status" value="1"/>
</dbReference>
<feature type="signal peptide" evidence="2">
    <location>
        <begin position="1"/>
        <end position="23"/>
    </location>
</feature>
<evidence type="ECO:0000256" key="2">
    <source>
        <dbReference type="SAM" id="SignalP"/>
    </source>
</evidence>
<evidence type="ECO:0000313" key="3">
    <source>
        <dbReference type="EMBL" id="MDH6198911.1"/>
    </source>
</evidence>
<dbReference type="Gene3D" id="3.40.1000.10">
    <property type="entry name" value="Mog1/PsbP, alpha/beta/alpha sandwich"/>
    <property type="match status" value="1"/>
</dbReference>
<keyword evidence="1 2" id="KW-0732">Signal</keyword>
<dbReference type="InterPro" id="IPR019674">
    <property type="entry name" value="Lipoprotein_LpqN/LpqT-like"/>
</dbReference>